<dbReference type="PIRSF" id="PIRSF003078">
    <property type="entry name" value="GidB"/>
    <property type="match status" value="1"/>
</dbReference>
<organism evidence="7 8">
    <name type="scientific">Ardenticatena maritima</name>
    <dbReference type="NCBI Taxonomy" id="872965"/>
    <lineage>
        <taxon>Bacteria</taxon>
        <taxon>Bacillati</taxon>
        <taxon>Chloroflexota</taxon>
        <taxon>Ardenticatenia</taxon>
        <taxon>Ardenticatenales</taxon>
        <taxon>Ardenticatenaceae</taxon>
        <taxon>Ardenticatena</taxon>
    </lineage>
</organism>
<keyword evidence="2 6" id="KW-0698">rRNA processing</keyword>
<feature type="binding site" evidence="6">
    <location>
        <position position="72"/>
    </location>
    <ligand>
        <name>S-adenosyl-L-methionine</name>
        <dbReference type="ChEBI" id="CHEBI:59789"/>
    </ligand>
</feature>
<dbReference type="EMBL" id="BBZA01000031">
    <property type="protein sequence ID" value="GAP62098.1"/>
    <property type="molecule type" value="Genomic_DNA"/>
</dbReference>
<gene>
    <name evidence="7" type="primary">gidB</name>
    <name evidence="6" type="synonym">rsmG</name>
    <name evidence="7" type="ORF">ARMA_0521</name>
</gene>
<dbReference type="GO" id="GO:0070043">
    <property type="term" value="F:rRNA (guanine-N7-)-methyltransferase activity"/>
    <property type="evidence" value="ECO:0007669"/>
    <property type="project" value="UniProtKB-UniRule"/>
</dbReference>
<dbReference type="InParanoid" id="A0A0M9UBP6"/>
<comment type="caution">
    <text evidence="7">The sequence shown here is derived from an EMBL/GenBank/DDBJ whole genome shotgun (WGS) entry which is preliminary data.</text>
</comment>
<dbReference type="Pfam" id="PF02527">
    <property type="entry name" value="GidB"/>
    <property type="match status" value="1"/>
</dbReference>
<dbReference type="Proteomes" id="UP000037784">
    <property type="component" value="Unassembled WGS sequence"/>
</dbReference>
<feature type="binding site" evidence="6">
    <location>
        <position position="142"/>
    </location>
    <ligand>
        <name>S-adenosyl-L-methionine</name>
        <dbReference type="ChEBI" id="CHEBI:59789"/>
    </ligand>
</feature>
<dbReference type="SUPFAM" id="SSF53335">
    <property type="entry name" value="S-adenosyl-L-methionine-dependent methyltransferases"/>
    <property type="match status" value="1"/>
</dbReference>
<evidence type="ECO:0000256" key="5">
    <source>
        <dbReference type="ARBA" id="ARBA00022691"/>
    </source>
</evidence>
<comment type="caution">
    <text evidence="6">Lacks conserved residue(s) required for the propagation of feature annotation.</text>
</comment>
<evidence type="ECO:0000256" key="2">
    <source>
        <dbReference type="ARBA" id="ARBA00022552"/>
    </source>
</evidence>
<dbReference type="STRING" id="872965.SE16_12715"/>
<dbReference type="PANTHER" id="PTHR31760:SF0">
    <property type="entry name" value="S-ADENOSYL-L-METHIONINE-DEPENDENT METHYLTRANSFERASES SUPERFAMILY PROTEIN"/>
    <property type="match status" value="1"/>
</dbReference>
<dbReference type="InterPro" id="IPR029063">
    <property type="entry name" value="SAM-dependent_MTases_sf"/>
</dbReference>
<dbReference type="AlphaFoldDB" id="A0A0M9UBP6"/>
<dbReference type="OrthoDB" id="9808773at2"/>
<keyword evidence="3 6" id="KW-0489">Methyltransferase</keyword>
<comment type="subcellular location">
    <subcellularLocation>
        <location evidence="6">Cytoplasm</location>
    </subcellularLocation>
</comment>
<dbReference type="InterPro" id="IPR003682">
    <property type="entry name" value="rRNA_ssu_MeTfrase_G"/>
</dbReference>
<dbReference type="CDD" id="cd02440">
    <property type="entry name" value="AdoMet_MTases"/>
    <property type="match status" value="1"/>
</dbReference>
<sequence>MPIPPPPIALTPEQMRLLDAYADALQDGNRRINLTAITDRDAIFIKHFWDTLAITPHLDALLPPDAHLIDVGTGGGIPGLVLAIARPTWRITLLDATRKKVHFVEETARTLGLNNVRAVWGRAEEVARESDHREQYDAAVARAVAPLRVLAELCLPFVRVGGWWCAMKGPAVAEEAAEAHAAIALLGGEPPHIEMVEVPGADAQRAVVLVRKHAPTPERYPRRAGVPHKRPLG</sequence>
<keyword evidence="1 6" id="KW-0963">Cytoplasm</keyword>
<proteinExistence type="inferred from homology"/>
<dbReference type="PANTHER" id="PTHR31760">
    <property type="entry name" value="S-ADENOSYL-L-METHIONINE-DEPENDENT METHYLTRANSFERASES SUPERFAMILY PROTEIN"/>
    <property type="match status" value="1"/>
</dbReference>
<feature type="binding site" evidence="6">
    <location>
        <begin position="95"/>
        <end position="97"/>
    </location>
    <ligand>
        <name>S-adenosyl-L-methionine</name>
        <dbReference type="ChEBI" id="CHEBI:59789"/>
    </ligand>
</feature>
<evidence type="ECO:0000256" key="6">
    <source>
        <dbReference type="HAMAP-Rule" id="MF_00074"/>
    </source>
</evidence>
<feature type="binding site" evidence="6">
    <location>
        <begin position="123"/>
        <end position="124"/>
    </location>
    <ligand>
        <name>S-adenosyl-L-methionine</name>
        <dbReference type="ChEBI" id="CHEBI:59789"/>
    </ligand>
</feature>
<evidence type="ECO:0000313" key="7">
    <source>
        <dbReference type="EMBL" id="GAP62098.1"/>
    </source>
</evidence>
<accession>A0A0M9UBP6</accession>
<dbReference type="FunFam" id="3.40.50.150:FF:000041">
    <property type="entry name" value="Ribosomal RNA small subunit methyltransferase G"/>
    <property type="match status" value="1"/>
</dbReference>
<keyword evidence="5 6" id="KW-0949">S-adenosyl-L-methionine</keyword>
<reference evidence="8" key="1">
    <citation type="submission" date="2015-08" db="EMBL/GenBank/DDBJ databases">
        <title>Draft Genome Sequence of a Heterotrophic Facultative Anaerobic Bacterium Ardenticatena maritima Strain 110S.</title>
        <authorList>
            <person name="Kawaichi S."/>
            <person name="Yoshida T."/>
            <person name="Sako Y."/>
            <person name="Nakamura R."/>
        </authorList>
    </citation>
    <scope>NUCLEOTIDE SEQUENCE [LARGE SCALE GENOMIC DNA]</scope>
    <source>
        <strain evidence="8">110S</strain>
    </source>
</reference>
<protein>
    <recommendedName>
        <fullName evidence="6">Ribosomal RNA small subunit methyltransferase G</fullName>
        <ecNumber evidence="6">2.1.1.-</ecNumber>
    </recommendedName>
    <alternativeName>
        <fullName evidence="6">16S rRNA 7-methylguanosine methyltransferase</fullName>
        <shortName evidence="6">16S rRNA m7G methyltransferase</shortName>
    </alternativeName>
</protein>
<dbReference type="FunCoup" id="A0A0M9UBP6">
    <property type="interactions" value="364"/>
</dbReference>
<name>A0A0M9UBP6_9CHLR</name>
<evidence type="ECO:0000256" key="4">
    <source>
        <dbReference type="ARBA" id="ARBA00022679"/>
    </source>
</evidence>
<evidence type="ECO:0000256" key="1">
    <source>
        <dbReference type="ARBA" id="ARBA00022490"/>
    </source>
</evidence>
<keyword evidence="8" id="KW-1185">Reference proteome</keyword>
<evidence type="ECO:0000313" key="8">
    <source>
        <dbReference type="Proteomes" id="UP000037784"/>
    </source>
</evidence>
<keyword evidence="4 6" id="KW-0808">Transferase</keyword>
<comment type="function">
    <text evidence="6">Specifically methylates the N7 position of a guanine in 16S rRNA.</text>
</comment>
<comment type="similarity">
    <text evidence="6">Belongs to the methyltransferase superfamily. RNA methyltransferase RsmG family.</text>
</comment>
<dbReference type="RefSeq" id="WP_054492023.1">
    <property type="nucleotide sequence ID" value="NZ_BBZA01000031.1"/>
</dbReference>
<evidence type="ECO:0000256" key="3">
    <source>
        <dbReference type="ARBA" id="ARBA00022603"/>
    </source>
</evidence>
<dbReference type="GO" id="GO:0005829">
    <property type="term" value="C:cytosol"/>
    <property type="evidence" value="ECO:0007669"/>
    <property type="project" value="TreeGrafter"/>
</dbReference>
<dbReference type="Gene3D" id="3.40.50.150">
    <property type="entry name" value="Vaccinia Virus protein VP39"/>
    <property type="match status" value="1"/>
</dbReference>
<dbReference type="EC" id="2.1.1.-" evidence="6"/>
<dbReference type="HAMAP" id="MF_00074">
    <property type="entry name" value="16SrRNA_methyltr_G"/>
    <property type="match status" value="1"/>
</dbReference>
<dbReference type="NCBIfam" id="TIGR00138">
    <property type="entry name" value="rsmG_gidB"/>
    <property type="match status" value="1"/>
</dbReference>